<dbReference type="InterPro" id="IPR006162">
    <property type="entry name" value="Ppantetheine_attach_site"/>
</dbReference>
<dbReference type="RefSeq" id="WP_256834744.1">
    <property type="nucleotide sequence ID" value="NZ_CP063414.1"/>
</dbReference>
<reference evidence="4" key="1">
    <citation type="submission" date="2020-10" db="EMBL/GenBank/DDBJ databases">
        <authorList>
            <person name="Delgado J.A."/>
            <person name="Gonzalez J.M."/>
        </authorList>
    </citation>
    <scope>NUCLEOTIDE SEQUENCE</scope>
    <source>
        <strain evidence="4">23.6</strain>
    </source>
</reference>
<dbReference type="Proteomes" id="UP001058458">
    <property type="component" value="Chromosome"/>
</dbReference>
<evidence type="ECO:0000259" key="3">
    <source>
        <dbReference type="PROSITE" id="PS50075"/>
    </source>
</evidence>
<dbReference type="InterPro" id="IPR036736">
    <property type="entry name" value="ACP-like_sf"/>
</dbReference>
<evidence type="ECO:0000313" key="5">
    <source>
        <dbReference type="Proteomes" id="UP001058458"/>
    </source>
</evidence>
<evidence type="ECO:0000256" key="2">
    <source>
        <dbReference type="ARBA" id="ARBA00022553"/>
    </source>
</evidence>
<dbReference type="Gene3D" id="1.10.1200.10">
    <property type="entry name" value="ACP-like"/>
    <property type="match status" value="1"/>
</dbReference>
<keyword evidence="1" id="KW-0596">Phosphopantetheine</keyword>
<accession>A0AB38R2I1</accession>
<dbReference type="Pfam" id="PF00550">
    <property type="entry name" value="PP-binding"/>
    <property type="match status" value="1"/>
</dbReference>
<protein>
    <submittedName>
        <fullName evidence="4">Acyl carrier protein</fullName>
    </submittedName>
</protein>
<organism evidence="4 5">
    <name type="scientific">Parageobacillus thermoglucosidasius</name>
    <name type="common">Geobacillus thermoglucosidasius</name>
    <dbReference type="NCBI Taxonomy" id="1426"/>
    <lineage>
        <taxon>Bacteria</taxon>
        <taxon>Bacillati</taxon>
        <taxon>Bacillota</taxon>
        <taxon>Bacilli</taxon>
        <taxon>Bacillales</taxon>
        <taxon>Anoxybacillaceae</taxon>
        <taxon>Parageobacillus</taxon>
    </lineage>
</organism>
<dbReference type="PROSITE" id="PS50075">
    <property type="entry name" value="CARRIER"/>
    <property type="match status" value="1"/>
</dbReference>
<dbReference type="SUPFAM" id="SSF47336">
    <property type="entry name" value="ACP-like"/>
    <property type="match status" value="1"/>
</dbReference>
<sequence>MEIRNEIISRIKIALGEVIETLNTEELQENTDLFNDLNLDSTSVIELLMALEDHFETVEFDPENLKIEDFQTIGSLANFIQNQIKELSY</sequence>
<feature type="domain" description="Carrier" evidence="3">
    <location>
        <begin position="5"/>
        <end position="84"/>
    </location>
</feature>
<proteinExistence type="predicted"/>
<dbReference type="PROSITE" id="PS00012">
    <property type="entry name" value="PHOSPHOPANTETHEINE"/>
    <property type="match status" value="1"/>
</dbReference>
<evidence type="ECO:0000256" key="1">
    <source>
        <dbReference type="ARBA" id="ARBA00022450"/>
    </source>
</evidence>
<dbReference type="EMBL" id="CP063414">
    <property type="protein sequence ID" value="UOE77550.1"/>
    <property type="molecule type" value="Genomic_DNA"/>
</dbReference>
<keyword evidence="2" id="KW-0597">Phosphoprotein</keyword>
<dbReference type="AlphaFoldDB" id="A0AB38R2I1"/>
<gene>
    <name evidence="4" type="ORF">IMI45_06950</name>
</gene>
<evidence type="ECO:0000313" key="4">
    <source>
        <dbReference type="EMBL" id="UOE77550.1"/>
    </source>
</evidence>
<name>A0AB38R2I1_PARTM</name>
<dbReference type="InterPro" id="IPR009081">
    <property type="entry name" value="PP-bd_ACP"/>
</dbReference>